<evidence type="ECO:0000256" key="3">
    <source>
        <dbReference type="SAM" id="Phobius"/>
    </source>
</evidence>
<dbReference type="PIRSF" id="PIRSF002744">
    <property type="entry name" value="Pur-cyt_permease"/>
    <property type="match status" value="1"/>
</dbReference>
<feature type="transmembrane region" description="Helical" evidence="3">
    <location>
        <begin position="99"/>
        <end position="123"/>
    </location>
</feature>
<dbReference type="GO" id="GO:0005886">
    <property type="term" value="C:plasma membrane"/>
    <property type="evidence" value="ECO:0007669"/>
    <property type="project" value="TreeGrafter"/>
</dbReference>
<feature type="transmembrane region" description="Helical" evidence="3">
    <location>
        <begin position="204"/>
        <end position="228"/>
    </location>
</feature>
<feature type="transmembrane region" description="Helical" evidence="3">
    <location>
        <begin position="325"/>
        <end position="345"/>
    </location>
</feature>
<name>A0A6G1IM48_9PLEO</name>
<dbReference type="Gene3D" id="1.10.4160.10">
    <property type="entry name" value="Hydantoin permease"/>
    <property type="match status" value="1"/>
</dbReference>
<comment type="similarity">
    <text evidence="2">Belongs to the purine-cytosine permease (2.A.39) family.</text>
</comment>
<feature type="transmembrane region" description="Helical" evidence="3">
    <location>
        <begin position="69"/>
        <end position="93"/>
    </location>
</feature>
<keyword evidence="3" id="KW-0812">Transmembrane</keyword>
<evidence type="ECO:0000313" key="5">
    <source>
        <dbReference type="Proteomes" id="UP000799291"/>
    </source>
</evidence>
<dbReference type="GO" id="GO:0022857">
    <property type="term" value="F:transmembrane transporter activity"/>
    <property type="evidence" value="ECO:0007669"/>
    <property type="project" value="InterPro"/>
</dbReference>
<evidence type="ECO:0000256" key="1">
    <source>
        <dbReference type="ARBA" id="ARBA00022448"/>
    </source>
</evidence>
<keyword evidence="3" id="KW-1133">Transmembrane helix</keyword>
<organism evidence="4 5">
    <name type="scientific">Lentithecium fluviatile CBS 122367</name>
    <dbReference type="NCBI Taxonomy" id="1168545"/>
    <lineage>
        <taxon>Eukaryota</taxon>
        <taxon>Fungi</taxon>
        <taxon>Dikarya</taxon>
        <taxon>Ascomycota</taxon>
        <taxon>Pezizomycotina</taxon>
        <taxon>Dothideomycetes</taxon>
        <taxon>Pleosporomycetidae</taxon>
        <taxon>Pleosporales</taxon>
        <taxon>Massarineae</taxon>
        <taxon>Lentitheciaceae</taxon>
        <taxon>Lentithecium</taxon>
    </lineage>
</organism>
<proteinExistence type="inferred from homology"/>
<dbReference type="Proteomes" id="UP000799291">
    <property type="component" value="Unassembled WGS sequence"/>
</dbReference>
<sequence length="511" mass="56160">MNCTANQMTLGVLGPMAYRLGLVDSIECCMFGTIFGSLCTGYISTFGPKSGLRTLNVAKYTMGWYPSKLCVISNLVIEVGYGLIDCIVGGLLLSAVNGGGMSVVVGIVIVAIITWVVATFGITWFHRFEQQNRRFVWAPTVLVLFVLIGVAGPHLDTQTPSSGSGAVLAGNRLSYVFLTASGPLGWSPASADCIIYYPARSNRWINLAMTAGGITCGKLLIEFLGIGLEPGLLSNPNWAVAFDEKGIGALIVESYAPLNNFGKFCCVVLALCISANNIPGTYAASLNWQQLGRSLDKVPRFSWSIFTCVVFTIIAIAGREYPFDIFINFLSIIGYWAMIWITMTFEDEFLFRQGRFDWEVWNRRDLLPYGYAALFAFLVGWAGVVLCMYQTYYTGPIAAMIRDGSDIGLPVSFAWTAVVYPRARWLELNIRNAVNFGVTGKPCRIALHTSRRRDWRRLTAARISASLRASLRLPNPSVSELSMFIHTSKGRYTGTISSDEELKAGEAGLYR</sequence>
<dbReference type="InterPro" id="IPR026030">
    <property type="entry name" value="Pur-cyt_permease_Fcy2/21/22"/>
</dbReference>
<keyword evidence="5" id="KW-1185">Reference proteome</keyword>
<feature type="transmembrane region" description="Helical" evidence="3">
    <location>
        <begin position="366"/>
        <end position="392"/>
    </location>
</feature>
<keyword evidence="1 2" id="KW-0813">Transport</keyword>
<dbReference type="PANTHER" id="PTHR31806:SF8">
    <property type="entry name" value="TRANSPORTER, PUTATIVE (AFU_ORTHOLOGUE AFUA_2G03000)-RELATED"/>
    <property type="match status" value="1"/>
</dbReference>
<feature type="transmembrane region" description="Helical" evidence="3">
    <location>
        <begin position="175"/>
        <end position="197"/>
    </location>
</feature>
<keyword evidence="2 3" id="KW-0472">Membrane</keyword>
<feature type="transmembrane region" description="Helical" evidence="3">
    <location>
        <begin position="301"/>
        <end position="319"/>
    </location>
</feature>
<reference evidence="4" key="1">
    <citation type="journal article" date="2020" name="Stud. Mycol.">
        <title>101 Dothideomycetes genomes: a test case for predicting lifestyles and emergence of pathogens.</title>
        <authorList>
            <person name="Haridas S."/>
            <person name="Albert R."/>
            <person name="Binder M."/>
            <person name="Bloem J."/>
            <person name="Labutti K."/>
            <person name="Salamov A."/>
            <person name="Andreopoulos B."/>
            <person name="Baker S."/>
            <person name="Barry K."/>
            <person name="Bills G."/>
            <person name="Bluhm B."/>
            <person name="Cannon C."/>
            <person name="Castanera R."/>
            <person name="Culley D."/>
            <person name="Daum C."/>
            <person name="Ezra D."/>
            <person name="Gonzalez J."/>
            <person name="Henrissat B."/>
            <person name="Kuo A."/>
            <person name="Liang C."/>
            <person name="Lipzen A."/>
            <person name="Lutzoni F."/>
            <person name="Magnuson J."/>
            <person name="Mondo S."/>
            <person name="Nolan M."/>
            <person name="Ohm R."/>
            <person name="Pangilinan J."/>
            <person name="Park H.-J."/>
            <person name="Ramirez L."/>
            <person name="Alfaro M."/>
            <person name="Sun H."/>
            <person name="Tritt A."/>
            <person name="Yoshinaga Y."/>
            <person name="Zwiers L.-H."/>
            <person name="Turgeon B."/>
            <person name="Goodwin S."/>
            <person name="Spatafora J."/>
            <person name="Crous P."/>
            <person name="Grigoriev I."/>
        </authorList>
    </citation>
    <scope>NUCLEOTIDE SEQUENCE</scope>
    <source>
        <strain evidence="4">CBS 122367</strain>
    </source>
</reference>
<evidence type="ECO:0000256" key="2">
    <source>
        <dbReference type="PIRNR" id="PIRNR002744"/>
    </source>
</evidence>
<protein>
    <recommendedName>
        <fullName evidence="6">Purine-cytosine permease</fullName>
    </recommendedName>
</protein>
<gene>
    <name evidence="4" type="ORF">K458DRAFT_490828</name>
</gene>
<accession>A0A6G1IM48</accession>
<evidence type="ECO:0000313" key="4">
    <source>
        <dbReference type="EMBL" id="KAF2679168.1"/>
    </source>
</evidence>
<evidence type="ECO:0008006" key="6">
    <source>
        <dbReference type="Google" id="ProtNLM"/>
    </source>
</evidence>
<dbReference type="EMBL" id="MU005606">
    <property type="protein sequence ID" value="KAF2679168.1"/>
    <property type="molecule type" value="Genomic_DNA"/>
</dbReference>
<dbReference type="AlphaFoldDB" id="A0A6G1IM48"/>
<dbReference type="GO" id="GO:0000329">
    <property type="term" value="C:fungal-type vacuole membrane"/>
    <property type="evidence" value="ECO:0007669"/>
    <property type="project" value="TreeGrafter"/>
</dbReference>
<dbReference type="PANTHER" id="PTHR31806">
    <property type="entry name" value="PURINE-CYTOSINE PERMEASE FCY2-RELATED"/>
    <property type="match status" value="1"/>
</dbReference>
<feature type="transmembrane region" description="Helical" evidence="3">
    <location>
        <begin position="135"/>
        <end position="155"/>
    </location>
</feature>
<dbReference type="OrthoDB" id="5428495at2759"/>